<dbReference type="STRING" id="683125.SAMN05660206_10423"/>
<feature type="transmembrane region" description="Helical" evidence="1">
    <location>
        <begin position="21"/>
        <end position="41"/>
    </location>
</feature>
<reference evidence="2 3" key="1">
    <citation type="submission" date="2016-10" db="EMBL/GenBank/DDBJ databases">
        <authorList>
            <person name="de Groot N.N."/>
        </authorList>
    </citation>
    <scope>NUCLEOTIDE SEQUENCE [LARGE SCALE GENOMIC DNA]</scope>
    <source>
        <strain evidence="2 3">DSM 22789</strain>
    </source>
</reference>
<protein>
    <submittedName>
        <fullName evidence="2">Uncharacterized protein</fullName>
    </submittedName>
</protein>
<accession>A0A1I6RYE4</accession>
<keyword evidence="1" id="KW-1133">Transmembrane helix</keyword>
<keyword evidence="3" id="KW-1185">Reference proteome</keyword>
<dbReference type="AlphaFoldDB" id="A0A1I6RYE4"/>
<name>A0A1I6RYE4_9SPHI</name>
<keyword evidence="1" id="KW-0812">Transmembrane</keyword>
<organism evidence="2 3">
    <name type="scientific">Sphingobacterium wenxiniae</name>
    <dbReference type="NCBI Taxonomy" id="683125"/>
    <lineage>
        <taxon>Bacteria</taxon>
        <taxon>Pseudomonadati</taxon>
        <taxon>Bacteroidota</taxon>
        <taxon>Sphingobacteriia</taxon>
        <taxon>Sphingobacteriales</taxon>
        <taxon>Sphingobacteriaceae</taxon>
        <taxon>Sphingobacterium</taxon>
    </lineage>
</organism>
<evidence type="ECO:0000256" key="1">
    <source>
        <dbReference type="SAM" id="Phobius"/>
    </source>
</evidence>
<evidence type="ECO:0000313" key="3">
    <source>
        <dbReference type="Proteomes" id="UP000198785"/>
    </source>
</evidence>
<sequence>MKPENTKPDLSKSSRFNRKAMKIMNITAITVFVLAILYKLFLSK</sequence>
<gene>
    <name evidence="2" type="ORF">SAMN05660206_10423</name>
</gene>
<proteinExistence type="predicted"/>
<keyword evidence="1" id="KW-0472">Membrane</keyword>
<dbReference type="Proteomes" id="UP000198785">
    <property type="component" value="Unassembled WGS sequence"/>
</dbReference>
<evidence type="ECO:0000313" key="2">
    <source>
        <dbReference type="EMBL" id="SFS69696.1"/>
    </source>
</evidence>
<dbReference type="EMBL" id="FOZZ01000004">
    <property type="protein sequence ID" value="SFS69696.1"/>
    <property type="molecule type" value="Genomic_DNA"/>
</dbReference>